<feature type="domain" description="TauD/TfdA-like" evidence="2">
    <location>
        <begin position="131"/>
        <end position="214"/>
    </location>
</feature>
<proteinExistence type="predicted"/>
<dbReference type="Proteomes" id="UP000245056">
    <property type="component" value="Unassembled WGS sequence"/>
</dbReference>
<evidence type="ECO:0000313" key="3">
    <source>
        <dbReference type="EMBL" id="PWE41537.1"/>
    </source>
</evidence>
<protein>
    <recommendedName>
        <fullName evidence="2">TauD/TfdA-like domain-containing protein</fullName>
    </recommendedName>
</protein>
<dbReference type="RefSeq" id="WP_109521774.1">
    <property type="nucleotide sequence ID" value="NZ_QFAW01000033.1"/>
</dbReference>
<dbReference type="EMBL" id="QFAW01000033">
    <property type="protein sequence ID" value="PWE41537.1"/>
    <property type="molecule type" value="Genomic_DNA"/>
</dbReference>
<dbReference type="InterPro" id="IPR042098">
    <property type="entry name" value="TauD-like_sf"/>
</dbReference>
<accession>A0A2U2D3R6</accession>
<sequence length="220" mass="24274">MDHSYDGLHAAIRNHGYVSLNARPSMSVSQTMQELALYMGGSVVAGRNRKVLETLKTLRADEAPLSSLSRFSGAGAQPWHVDGSHLPIPPRYLILGCHSINGGGAPPTQLLKVKDAGFSLLASRRETFTVKNGRSSFYSTIANTDRTWIRFDPACMTAHTEEGRTIFEELESHSLQPSLNLEWTAGVILIVDNWTVLHRRGNASGIGHRTLLRISLKDWI</sequence>
<dbReference type="SUPFAM" id="SSF51197">
    <property type="entry name" value="Clavaminate synthase-like"/>
    <property type="match status" value="1"/>
</dbReference>
<dbReference type="GO" id="GO:0016706">
    <property type="term" value="F:2-oxoglutarate-dependent dioxygenase activity"/>
    <property type="evidence" value="ECO:0007669"/>
    <property type="project" value="UniProtKB-ARBA"/>
</dbReference>
<name>A0A2U2D3R6_9PSED</name>
<dbReference type="Pfam" id="PF02668">
    <property type="entry name" value="TauD"/>
    <property type="match status" value="1"/>
</dbReference>
<dbReference type="Gene3D" id="3.60.130.10">
    <property type="entry name" value="Clavaminate synthase-like"/>
    <property type="match status" value="1"/>
</dbReference>
<organism evidence="3 4">
    <name type="scientific">Pseudomonas prosekii</name>
    <dbReference type="NCBI Taxonomy" id="1148509"/>
    <lineage>
        <taxon>Bacteria</taxon>
        <taxon>Pseudomonadati</taxon>
        <taxon>Pseudomonadota</taxon>
        <taxon>Gammaproteobacteria</taxon>
        <taxon>Pseudomonadales</taxon>
        <taxon>Pseudomonadaceae</taxon>
        <taxon>Pseudomonas</taxon>
    </lineage>
</organism>
<gene>
    <name evidence="3" type="ORF">C9I49_20850</name>
</gene>
<comment type="caution">
    <text evidence="3">The sequence shown here is derived from an EMBL/GenBank/DDBJ whole genome shotgun (WGS) entry which is preliminary data.</text>
</comment>
<evidence type="ECO:0000259" key="2">
    <source>
        <dbReference type="Pfam" id="PF02668"/>
    </source>
</evidence>
<dbReference type="InterPro" id="IPR003819">
    <property type="entry name" value="TauD/TfdA-like"/>
</dbReference>
<keyword evidence="1" id="KW-0560">Oxidoreductase</keyword>
<reference evidence="3 4" key="1">
    <citation type="submission" date="2018-05" db="EMBL/GenBank/DDBJ databases">
        <title>Genome sequences of two Antarctic strains of Pseudomonas prosekii: insights into adaptation to extreme conditions.</title>
        <authorList>
            <person name="Snopkova K."/>
            <person name="Dufkova K."/>
            <person name="Cejkova D."/>
            <person name="Sedlacek I."/>
            <person name="Smajs D."/>
        </authorList>
    </citation>
    <scope>NUCLEOTIDE SEQUENCE [LARGE SCALE GENOMIC DNA]</scope>
    <source>
        <strain evidence="3 4">P2673</strain>
    </source>
</reference>
<dbReference type="OrthoDB" id="979809at2"/>
<evidence type="ECO:0000313" key="4">
    <source>
        <dbReference type="Proteomes" id="UP000245056"/>
    </source>
</evidence>
<dbReference type="AlphaFoldDB" id="A0A2U2D3R6"/>
<evidence type="ECO:0000256" key="1">
    <source>
        <dbReference type="ARBA" id="ARBA00023002"/>
    </source>
</evidence>